<gene>
    <name evidence="2" type="ORF">K1X11_012090</name>
</gene>
<name>A0ABZ1C1P1_9BACT</name>
<evidence type="ECO:0000313" key="2">
    <source>
        <dbReference type="EMBL" id="WRQ85543.1"/>
    </source>
</evidence>
<reference evidence="2 3" key="1">
    <citation type="submission" date="2023-12" db="EMBL/GenBank/DDBJ databases">
        <title>Description of an unclassified Opitutus bacterium of Verrucomicrobiota.</title>
        <authorList>
            <person name="Zhang D.-F."/>
        </authorList>
    </citation>
    <scope>NUCLEOTIDE SEQUENCE [LARGE SCALE GENOMIC DNA]</scope>
    <source>
        <strain evidence="2 3">WL0086</strain>
    </source>
</reference>
<keyword evidence="1" id="KW-0812">Transmembrane</keyword>
<evidence type="ECO:0000256" key="1">
    <source>
        <dbReference type="SAM" id="Phobius"/>
    </source>
</evidence>
<dbReference type="RefSeq" id="WP_324725961.1">
    <property type="nucleotide sequence ID" value="NZ_CP139781.1"/>
</dbReference>
<dbReference type="Proteomes" id="UP000738431">
    <property type="component" value="Chromosome"/>
</dbReference>
<keyword evidence="1" id="KW-0472">Membrane</keyword>
<organism evidence="2 3">
    <name type="scientific">Actomonas aquatica</name>
    <dbReference type="NCBI Taxonomy" id="2866162"/>
    <lineage>
        <taxon>Bacteria</taxon>
        <taxon>Pseudomonadati</taxon>
        <taxon>Verrucomicrobiota</taxon>
        <taxon>Opitutia</taxon>
        <taxon>Opitutales</taxon>
        <taxon>Opitutaceae</taxon>
        <taxon>Actomonas</taxon>
    </lineage>
</organism>
<feature type="transmembrane region" description="Helical" evidence="1">
    <location>
        <begin position="90"/>
        <end position="108"/>
    </location>
</feature>
<sequence length="112" mass="12450">MISVALAFIVVACSILAGSSEHCRVYAGVERAYRDAGVEFPFGLMASAQIEMFFHRDRFLSSESNPELRSKREELLRSYKVANLLPLKRGLIVLLVGVPIEALGWFAFAQLS</sequence>
<keyword evidence="1" id="KW-1133">Transmembrane helix</keyword>
<evidence type="ECO:0000313" key="3">
    <source>
        <dbReference type="Proteomes" id="UP000738431"/>
    </source>
</evidence>
<dbReference type="EMBL" id="CP139781">
    <property type="protein sequence ID" value="WRQ85543.1"/>
    <property type="molecule type" value="Genomic_DNA"/>
</dbReference>
<proteinExistence type="predicted"/>
<protein>
    <submittedName>
        <fullName evidence="2">Uncharacterized protein</fullName>
    </submittedName>
</protein>
<accession>A0ABZ1C1P1</accession>
<keyword evidence="3" id="KW-1185">Reference proteome</keyword>